<dbReference type="PANTHER" id="PTHR40429:SF1">
    <property type="entry name" value="FLAGELLAR ASSOCIATED PROTEIN"/>
    <property type="match status" value="1"/>
</dbReference>
<dbReference type="EMBL" id="JALJOU010000003">
    <property type="protein sequence ID" value="KAK9845509.1"/>
    <property type="molecule type" value="Genomic_DNA"/>
</dbReference>
<protein>
    <recommendedName>
        <fullName evidence="4">Flagellar associated protein</fullName>
    </recommendedName>
</protein>
<proteinExistence type="predicted"/>
<organism evidence="2 3">
    <name type="scientific">Elliptochloris bilobata</name>
    <dbReference type="NCBI Taxonomy" id="381761"/>
    <lineage>
        <taxon>Eukaryota</taxon>
        <taxon>Viridiplantae</taxon>
        <taxon>Chlorophyta</taxon>
        <taxon>core chlorophytes</taxon>
        <taxon>Trebouxiophyceae</taxon>
        <taxon>Trebouxiophyceae incertae sedis</taxon>
        <taxon>Elliptochloris clade</taxon>
        <taxon>Elliptochloris</taxon>
    </lineage>
</organism>
<evidence type="ECO:0000256" key="1">
    <source>
        <dbReference type="SAM" id="MobiDB-lite"/>
    </source>
</evidence>
<feature type="region of interest" description="Disordered" evidence="1">
    <location>
        <begin position="92"/>
        <end position="113"/>
    </location>
</feature>
<evidence type="ECO:0000313" key="3">
    <source>
        <dbReference type="Proteomes" id="UP001445335"/>
    </source>
</evidence>
<gene>
    <name evidence="2" type="ORF">WJX81_008287</name>
</gene>
<evidence type="ECO:0008006" key="4">
    <source>
        <dbReference type="Google" id="ProtNLM"/>
    </source>
</evidence>
<reference evidence="2 3" key="1">
    <citation type="journal article" date="2024" name="Nat. Commun.">
        <title>Phylogenomics reveals the evolutionary origins of lichenization in chlorophyte algae.</title>
        <authorList>
            <person name="Puginier C."/>
            <person name="Libourel C."/>
            <person name="Otte J."/>
            <person name="Skaloud P."/>
            <person name="Haon M."/>
            <person name="Grisel S."/>
            <person name="Petersen M."/>
            <person name="Berrin J.G."/>
            <person name="Delaux P.M."/>
            <person name="Dal Grande F."/>
            <person name="Keller J."/>
        </authorList>
    </citation>
    <scope>NUCLEOTIDE SEQUENCE [LARGE SCALE GENOMIC DNA]</scope>
    <source>
        <strain evidence="2 3">SAG 245.80</strain>
    </source>
</reference>
<dbReference type="PANTHER" id="PTHR40429">
    <property type="entry name" value="FLAGELLAR ASSOCIATED PROTEIN"/>
    <property type="match status" value="1"/>
</dbReference>
<dbReference type="InterPro" id="IPR010736">
    <property type="entry name" value="SHIPPO-rpt"/>
</dbReference>
<sequence length="318" mass="33239">MAALPPASARGGRLKDSWRATSLRSTFGPQCLAHLQTGPSCGFGNICAAGGGPHQTYVSPEADRALCRAQGGNNSQGAIYRVQDSLGTQQLSTLPSAPVSGFGTGKRPGMADRTRVPGPGAYKARPALGLQVDSTKQSASVVAFSSATRDAAGRVFISVDHEKSGYGRESPGPSAYLVAGGLGRQQLSERESLPQWRMGSEPRFHGAAARQSATMPGPGQYATARAVGPQQLSTKRSTPTVGFSRADRDSSKKLFISLEHEKSAYGTCSPGPCTATVEAAASSRRLSTQPQPSAWGFGTSRRLPQERNDAPGPGEYFA</sequence>
<evidence type="ECO:0000313" key="2">
    <source>
        <dbReference type="EMBL" id="KAK9845509.1"/>
    </source>
</evidence>
<keyword evidence="3" id="KW-1185">Reference proteome</keyword>
<dbReference type="AlphaFoldDB" id="A0AAW1SHR4"/>
<comment type="caution">
    <text evidence="2">The sequence shown here is derived from an EMBL/GenBank/DDBJ whole genome shotgun (WGS) entry which is preliminary data.</text>
</comment>
<name>A0AAW1SHR4_9CHLO</name>
<dbReference type="Proteomes" id="UP001445335">
    <property type="component" value="Unassembled WGS sequence"/>
</dbReference>
<feature type="region of interest" description="Disordered" evidence="1">
    <location>
        <begin position="281"/>
        <end position="318"/>
    </location>
</feature>
<accession>A0AAW1SHR4</accession>
<dbReference type="Pfam" id="PF07004">
    <property type="entry name" value="SHIPPO-rpt"/>
    <property type="match status" value="2"/>
</dbReference>